<organism evidence="2 3">
    <name type="scientific">Hymenobacter busanensis</name>
    <dbReference type="NCBI Taxonomy" id="2607656"/>
    <lineage>
        <taxon>Bacteria</taxon>
        <taxon>Pseudomonadati</taxon>
        <taxon>Bacteroidota</taxon>
        <taxon>Cytophagia</taxon>
        <taxon>Cytophagales</taxon>
        <taxon>Hymenobacteraceae</taxon>
        <taxon>Hymenobacter</taxon>
    </lineage>
</organism>
<evidence type="ECO:0000259" key="1">
    <source>
        <dbReference type="SMART" id="SM00460"/>
    </source>
</evidence>
<dbReference type="Pfam" id="PF01841">
    <property type="entry name" value="Transglut_core"/>
    <property type="match status" value="1"/>
</dbReference>
<dbReference type="Gene3D" id="3.10.620.30">
    <property type="match status" value="1"/>
</dbReference>
<protein>
    <submittedName>
        <fullName evidence="2">Transglutaminase domain-containing protein</fullName>
    </submittedName>
</protein>
<dbReference type="InterPro" id="IPR002931">
    <property type="entry name" value="Transglutaminase-like"/>
</dbReference>
<proteinExistence type="predicted"/>
<name>A0AA88FJ56_9BACT</name>
<dbReference type="Proteomes" id="UP000326380">
    <property type="component" value="Unassembled WGS sequence"/>
</dbReference>
<comment type="caution">
    <text evidence="2">The sequence shown here is derived from an EMBL/GenBank/DDBJ whole genome shotgun (WGS) entry which is preliminary data.</text>
</comment>
<keyword evidence="3" id="KW-1185">Reference proteome</keyword>
<dbReference type="EMBL" id="VTWU01000001">
    <property type="protein sequence ID" value="KAA9339194.1"/>
    <property type="molecule type" value="Genomic_DNA"/>
</dbReference>
<gene>
    <name evidence="2" type="ORF">F0P96_00770</name>
</gene>
<accession>A0AA88FJ56</accession>
<dbReference type="SUPFAM" id="SSF54001">
    <property type="entry name" value="Cysteine proteinases"/>
    <property type="match status" value="1"/>
</dbReference>
<feature type="domain" description="Transglutaminase-like" evidence="1">
    <location>
        <begin position="142"/>
        <end position="207"/>
    </location>
</feature>
<evidence type="ECO:0000313" key="3">
    <source>
        <dbReference type="Proteomes" id="UP000326380"/>
    </source>
</evidence>
<dbReference type="InterPro" id="IPR038765">
    <property type="entry name" value="Papain-like_cys_pep_sf"/>
</dbReference>
<evidence type="ECO:0000313" key="2">
    <source>
        <dbReference type="EMBL" id="KAA9339194.1"/>
    </source>
</evidence>
<reference evidence="2 3" key="1">
    <citation type="submission" date="2019-09" db="EMBL/GenBank/DDBJ databases">
        <title>Genome sequence of Hymenobacter sp. M3.</title>
        <authorList>
            <person name="Srinivasan S."/>
        </authorList>
    </citation>
    <scope>NUCLEOTIDE SEQUENCE [LARGE SCALE GENOMIC DNA]</scope>
    <source>
        <strain evidence="2 3">M3</strain>
    </source>
</reference>
<sequence length="324" mass="35770">MDVLATGQQTWQNAQPTGMFARLSASTHVTPPTMRNTFTGLLLVVGCCFSTPLLAQSEPSVSQPLPFVATADAATYNFQFGSFDDTYLETMRDRYGLDATVAGKTTDLAKAQAVCAWVHGRLQHNGHIPTKKTDPMGILQDAQMEQQVQCEGFGIVLAAALQSVGIPARPLYLKTADSETRGQAAGHVATEAWLREQQKWVLVDAQWDVIPTQDGTPLNAVELQRALTSDAANLRGLTSTDAKWKFYFKWLKEYLYYLDTPLDNRFGSKTSTAGLMLVPVGAKKPVVFQRTTRLHNIRYTHSVATFYADPFETYQAQEPQSPAN</sequence>
<dbReference type="SMART" id="SM00460">
    <property type="entry name" value="TGc"/>
    <property type="match status" value="1"/>
</dbReference>
<dbReference type="AlphaFoldDB" id="A0AA88FJ56"/>